<keyword evidence="2" id="KW-0805">Transcription regulation</keyword>
<protein>
    <recommendedName>
        <fullName evidence="5">HTH lysR-type domain-containing protein</fullName>
    </recommendedName>
</protein>
<dbReference type="PANTHER" id="PTHR30126:SF78">
    <property type="entry name" value="HTH LYSR-TYPE DOMAIN-CONTAINING PROTEIN"/>
    <property type="match status" value="1"/>
</dbReference>
<comment type="caution">
    <text evidence="6">The sequence shown here is derived from an EMBL/GenBank/DDBJ whole genome shotgun (WGS) entry which is preliminary data.</text>
</comment>
<evidence type="ECO:0000256" key="4">
    <source>
        <dbReference type="ARBA" id="ARBA00023163"/>
    </source>
</evidence>
<dbReference type="PRINTS" id="PR00039">
    <property type="entry name" value="HTHLYSR"/>
</dbReference>
<evidence type="ECO:0000256" key="1">
    <source>
        <dbReference type="ARBA" id="ARBA00009437"/>
    </source>
</evidence>
<dbReference type="RefSeq" id="WP_044904166.1">
    <property type="nucleotide sequence ID" value="NZ_JAQCQO010000001.1"/>
</dbReference>
<evidence type="ECO:0000256" key="3">
    <source>
        <dbReference type="ARBA" id="ARBA00023125"/>
    </source>
</evidence>
<feature type="domain" description="HTH lysR-type" evidence="5">
    <location>
        <begin position="1"/>
        <end position="60"/>
    </location>
</feature>
<accession>A0A099IBH4</accession>
<keyword evidence="4" id="KW-0804">Transcription</keyword>
<dbReference type="SUPFAM" id="SSF46785">
    <property type="entry name" value="Winged helix' DNA-binding domain"/>
    <property type="match status" value="1"/>
</dbReference>
<dbReference type="GO" id="GO:0000976">
    <property type="term" value="F:transcription cis-regulatory region binding"/>
    <property type="evidence" value="ECO:0007669"/>
    <property type="project" value="TreeGrafter"/>
</dbReference>
<evidence type="ECO:0000313" key="7">
    <source>
        <dbReference type="Proteomes" id="UP000030008"/>
    </source>
</evidence>
<dbReference type="InterPro" id="IPR036388">
    <property type="entry name" value="WH-like_DNA-bd_sf"/>
</dbReference>
<dbReference type="Pfam" id="PF00126">
    <property type="entry name" value="HTH_1"/>
    <property type="match status" value="1"/>
</dbReference>
<dbReference type="PROSITE" id="PS50931">
    <property type="entry name" value="HTH_LYSR"/>
    <property type="match status" value="1"/>
</dbReference>
<dbReference type="PANTHER" id="PTHR30126">
    <property type="entry name" value="HTH-TYPE TRANSCRIPTIONAL REGULATOR"/>
    <property type="match status" value="1"/>
</dbReference>
<dbReference type="Pfam" id="PF03466">
    <property type="entry name" value="LysR_substrate"/>
    <property type="match status" value="1"/>
</dbReference>
<evidence type="ECO:0000259" key="5">
    <source>
        <dbReference type="PROSITE" id="PS50931"/>
    </source>
</evidence>
<comment type="similarity">
    <text evidence="1">Belongs to the LysR transcriptional regulatory family.</text>
</comment>
<dbReference type="Proteomes" id="UP000030008">
    <property type="component" value="Unassembled WGS sequence"/>
</dbReference>
<dbReference type="Gene3D" id="3.40.190.290">
    <property type="match status" value="1"/>
</dbReference>
<sequence length="316" mass="37217">MNIDEIITFIKVIELQSISAAANQLFISQSSASNRIKHLEETLNVQLIHRARGYKRISLTEEGEYFLPIAQQWLALYNDVKNISNFQRMQTFKITANSILNYYLLPCIYTGFAKKYKNIMIHSQTEHSTEAHQHVANHTTDLAIVYTEHHEPNVISKPLFEENMVFICHKNSLFAKSHQINDLIDTNEIYAKWSSEFENWHQSYFPYFHRYKIIIGSAIMFDQFLTEKEDWAIVSRIVGDHIHLIKQDFITIDHLDLPKRKTFLLSHKYPKPGSKKLVMCFEQELLKHLRNNSSLSVINHNYLQDDKYINLQEKVE</sequence>
<organism evidence="6 7">
    <name type="scientific">Clostridium innocuum</name>
    <dbReference type="NCBI Taxonomy" id="1522"/>
    <lineage>
        <taxon>Bacteria</taxon>
        <taxon>Bacillati</taxon>
        <taxon>Bacillota</taxon>
        <taxon>Clostridia</taxon>
        <taxon>Eubacteriales</taxon>
        <taxon>Clostridiaceae</taxon>
        <taxon>Clostridium</taxon>
    </lineage>
</organism>
<name>A0A099IBH4_CLOIN</name>
<dbReference type="GO" id="GO:0003700">
    <property type="term" value="F:DNA-binding transcription factor activity"/>
    <property type="evidence" value="ECO:0007669"/>
    <property type="project" value="InterPro"/>
</dbReference>
<dbReference type="InterPro" id="IPR036390">
    <property type="entry name" value="WH_DNA-bd_sf"/>
</dbReference>
<dbReference type="InterPro" id="IPR000847">
    <property type="entry name" value="LysR_HTH_N"/>
</dbReference>
<gene>
    <name evidence="6" type="ORF">CIAN88_03905</name>
</gene>
<dbReference type="AlphaFoldDB" id="A0A099IBH4"/>
<evidence type="ECO:0000256" key="2">
    <source>
        <dbReference type="ARBA" id="ARBA00023015"/>
    </source>
</evidence>
<dbReference type="CDD" id="cd05466">
    <property type="entry name" value="PBP2_LTTR_substrate"/>
    <property type="match status" value="1"/>
</dbReference>
<dbReference type="Gene3D" id="1.10.10.10">
    <property type="entry name" value="Winged helix-like DNA-binding domain superfamily/Winged helix DNA-binding domain"/>
    <property type="match status" value="1"/>
</dbReference>
<dbReference type="SUPFAM" id="SSF53850">
    <property type="entry name" value="Periplasmic binding protein-like II"/>
    <property type="match status" value="1"/>
</dbReference>
<dbReference type="EMBL" id="JQIF01000017">
    <property type="protein sequence ID" value="KGJ54293.1"/>
    <property type="molecule type" value="Genomic_DNA"/>
</dbReference>
<keyword evidence="3" id="KW-0238">DNA-binding</keyword>
<proteinExistence type="inferred from homology"/>
<reference evidence="6 7" key="1">
    <citation type="submission" date="2014-08" db="EMBL/GenBank/DDBJ databases">
        <title>Clostridium innocuum, an unnegligible vancomycin-resistant pathogen causing extra-intestinal infections.</title>
        <authorList>
            <person name="Feng Y."/>
            <person name="Chiu C.-H."/>
        </authorList>
    </citation>
    <scope>NUCLEOTIDE SEQUENCE [LARGE SCALE GENOMIC DNA]</scope>
    <source>
        <strain evidence="6 7">AN88</strain>
    </source>
</reference>
<evidence type="ECO:0000313" key="6">
    <source>
        <dbReference type="EMBL" id="KGJ54293.1"/>
    </source>
</evidence>
<dbReference type="InterPro" id="IPR005119">
    <property type="entry name" value="LysR_subst-bd"/>
</dbReference>